<name>A0ABQ0BS43_9FIRM</name>
<comment type="caution">
    <text evidence="8">The sequence shown here is derived from an EMBL/GenBank/DDBJ whole genome shotgun (WGS) entry which is preliminary data.</text>
</comment>
<evidence type="ECO:0000256" key="7">
    <source>
        <dbReference type="SAM" id="SignalP"/>
    </source>
</evidence>
<evidence type="ECO:0000313" key="9">
    <source>
        <dbReference type="Proteomes" id="UP001600941"/>
    </source>
</evidence>
<keyword evidence="5" id="KW-0449">Lipoprotein</keyword>
<reference evidence="8 9" key="1">
    <citation type="submission" date="2024-04" db="EMBL/GenBank/DDBJ databases">
        <title>Defined microbial consortia suppress multidrug-resistant proinflammatory Enterobacteriaceae via ecological control.</title>
        <authorList>
            <person name="Furuichi M."/>
            <person name="Kawaguchi T."/>
            <person name="Pust M."/>
            <person name="Yasuma K."/>
            <person name="Plichta D."/>
            <person name="Hasegawa N."/>
            <person name="Ohya T."/>
            <person name="Bhattarai S."/>
            <person name="Sasajima S."/>
            <person name="Aoto Y."/>
            <person name="Tuganbaev T."/>
            <person name="Yaginuma M."/>
            <person name="Ueda M."/>
            <person name="Okahashi N."/>
            <person name="Amafuji K."/>
            <person name="Kiridooshi Y."/>
            <person name="Sugita K."/>
            <person name="Strazar M."/>
            <person name="Skelly A."/>
            <person name="Suda W."/>
            <person name="Hattori M."/>
            <person name="Nakamoto N."/>
            <person name="Caballero S."/>
            <person name="Norman J."/>
            <person name="Olle B."/>
            <person name="Tanoue T."/>
            <person name="Arita M."/>
            <person name="Bucci V."/>
            <person name="Atarashi K."/>
            <person name="Xavier R."/>
            <person name="Honda K."/>
        </authorList>
    </citation>
    <scope>NUCLEOTIDE SEQUENCE [LARGE SCALE GENOMIC DNA]</scope>
    <source>
        <strain evidence="9">k34-0107-D12</strain>
    </source>
</reference>
<evidence type="ECO:0000256" key="5">
    <source>
        <dbReference type="ARBA" id="ARBA00023288"/>
    </source>
</evidence>
<feature type="chain" id="PRO_5045321734" evidence="7">
    <location>
        <begin position="20"/>
        <end position="438"/>
    </location>
</feature>
<accession>A0ABQ0BS43</accession>
<proteinExistence type="predicted"/>
<evidence type="ECO:0000256" key="2">
    <source>
        <dbReference type="ARBA" id="ARBA00022729"/>
    </source>
</evidence>
<evidence type="ECO:0000313" key="8">
    <source>
        <dbReference type="EMBL" id="GAA6499359.1"/>
    </source>
</evidence>
<keyword evidence="1" id="KW-1003">Cell membrane</keyword>
<organism evidence="8 9">
    <name type="scientific">Blautia parvula</name>
    <dbReference type="NCBI Taxonomy" id="2877527"/>
    <lineage>
        <taxon>Bacteria</taxon>
        <taxon>Bacillati</taxon>
        <taxon>Bacillota</taxon>
        <taxon>Clostridia</taxon>
        <taxon>Lachnospirales</taxon>
        <taxon>Lachnospiraceae</taxon>
        <taxon>Blautia</taxon>
    </lineage>
</organism>
<evidence type="ECO:0000256" key="4">
    <source>
        <dbReference type="ARBA" id="ARBA00023139"/>
    </source>
</evidence>
<dbReference type="SUPFAM" id="SSF53850">
    <property type="entry name" value="Periplasmic binding protein-like II"/>
    <property type="match status" value="1"/>
</dbReference>
<dbReference type="PROSITE" id="PS51257">
    <property type="entry name" value="PROKAR_LIPOPROTEIN"/>
    <property type="match status" value="1"/>
</dbReference>
<dbReference type="InterPro" id="IPR006059">
    <property type="entry name" value="SBP"/>
</dbReference>
<feature type="compositionally biased region" description="Basic and acidic residues" evidence="6">
    <location>
        <begin position="27"/>
        <end position="49"/>
    </location>
</feature>
<gene>
    <name evidence="8" type="ORF">K340107D12_21750</name>
</gene>
<dbReference type="Gene3D" id="3.40.190.10">
    <property type="entry name" value="Periplasmic binding protein-like II"/>
    <property type="match status" value="2"/>
</dbReference>
<keyword evidence="2 7" id="KW-0732">Signal</keyword>
<feature type="signal peptide" evidence="7">
    <location>
        <begin position="1"/>
        <end position="19"/>
    </location>
</feature>
<dbReference type="Proteomes" id="UP001600941">
    <property type="component" value="Unassembled WGS sequence"/>
</dbReference>
<dbReference type="PANTHER" id="PTHR43649:SF33">
    <property type="entry name" value="POLYGALACTURONAN_RHAMNOGALACTURONAN-BINDING PROTEIN YTCQ"/>
    <property type="match status" value="1"/>
</dbReference>
<sequence length="438" mass="48260">MKKKLAVLLCTAMAVSSLAGCSSGAKDPGKDQEKTKKEDTQDKTEGKEDGKDVLTLEFFQQKSEEAAQVGYQNIIDKFNEQNPDIKIEMNTVPDAPTVLTSRVASGDIPVIFTDFPTQLQFHQKVANGYVQDLSEQGFLKNVGQSALDMTKQEDGKYYALPFSRNYMGVWYNMTIFKENNLEIPKTWEEFVSVCNTLKEKGVTPLGLHGKDPGRVGHTFQCCTVAFDPEGVETIEKTVAGEGKIEGDEGFQKVAEKMLTLLDYSNEDALALSDMQCYENFANGQYAMCITGSYARGTIMIANPDLKLGVFPLPNDTRETTNTLSGIDAAVCISAKASEEEKAGAYRFLEFLAQPENAQLFCDAEGAPSCITGVVHKDEGVQPMLELISDGQVHDWMASTIDNNVVTDLYNVTQGFWSEKNVDNYLKQMDESIAITSAE</sequence>
<keyword evidence="4" id="KW-0564">Palmitate</keyword>
<dbReference type="PANTHER" id="PTHR43649">
    <property type="entry name" value="ARABINOSE-BINDING PROTEIN-RELATED"/>
    <property type="match status" value="1"/>
</dbReference>
<protein>
    <submittedName>
        <fullName evidence="8">Extracellular solute-binding protein</fullName>
    </submittedName>
</protein>
<keyword evidence="3" id="KW-0472">Membrane</keyword>
<keyword evidence="9" id="KW-1185">Reference proteome</keyword>
<dbReference type="Pfam" id="PF13416">
    <property type="entry name" value="SBP_bac_8"/>
    <property type="match status" value="1"/>
</dbReference>
<dbReference type="RefSeq" id="WP_227210558.1">
    <property type="nucleotide sequence ID" value="NZ_BAABZQ010000001.1"/>
</dbReference>
<evidence type="ECO:0000256" key="6">
    <source>
        <dbReference type="SAM" id="MobiDB-lite"/>
    </source>
</evidence>
<feature type="region of interest" description="Disordered" evidence="6">
    <location>
        <begin position="19"/>
        <end position="49"/>
    </location>
</feature>
<dbReference type="InterPro" id="IPR050490">
    <property type="entry name" value="Bact_solute-bd_prot1"/>
</dbReference>
<dbReference type="EMBL" id="BAABZQ010000001">
    <property type="protein sequence ID" value="GAA6499359.1"/>
    <property type="molecule type" value="Genomic_DNA"/>
</dbReference>
<evidence type="ECO:0000256" key="3">
    <source>
        <dbReference type="ARBA" id="ARBA00023136"/>
    </source>
</evidence>
<evidence type="ECO:0000256" key="1">
    <source>
        <dbReference type="ARBA" id="ARBA00022475"/>
    </source>
</evidence>